<evidence type="ECO:0000256" key="1">
    <source>
        <dbReference type="SAM" id="Phobius"/>
    </source>
</evidence>
<name>A0A1H7K4T4_9FIRM</name>
<feature type="transmembrane region" description="Helical" evidence="1">
    <location>
        <begin position="9"/>
        <end position="32"/>
    </location>
</feature>
<keyword evidence="1" id="KW-0472">Membrane</keyword>
<dbReference type="AlphaFoldDB" id="A0A1H7K4T4"/>
<organism evidence="2 3">
    <name type="scientific">Pseudobutyrivibrio ruminis</name>
    <dbReference type="NCBI Taxonomy" id="46206"/>
    <lineage>
        <taxon>Bacteria</taxon>
        <taxon>Bacillati</taxon>
        <taxon>Bacillota</taxon>
        <taxon>Clostridia</taxon>
        <taxon>Lachnospirales</taxon>
        <taxon>Lachnospiraceae</taxon>
        <taxon>Pseudobutyrivibrio</taxon>
    </lineage>
</organism>
<protein>
    <submittedName>
        <fullName evidence="2">Uncharacterized protein</fullName>
    </submittedName>
</protein>
<evidence type="ECO:0000313" key="2">
    <source>
        <dbReference type="EMBL" id="SEK81574.1"/>
    </source>
</evidence>
<dbReference type="RefSeq" id="WP_044938001.1">
    <property type="nucleotide sequence ID" value="NZ_FNZX01000011.1"/>
</dbReference>
<evidence type="ECO:0000313" key="3">
    <source>
        <dbReference type="Proteomes" id="UP000182321"/>
    </source>
</evidence>
<feature type="transmembrane region" description="Helical" evidence="1">
    <location>
        <begin position="44"/>
        <end position="61"/>
    </location>
</feature>
<proteinExistence type="predicted"/>
<keyword evidence="3" id="KW-1185">Reference proteome</keyword>
<sequence>MKKKLDKELIVSLAAISFIVAVGIIFFLLFIFDIHISSSNAGGVIGSFSGLSSSIWLFLLCRNC</sequence>
<keyword evidence="1" id="KW-1133">Transmembrane helix</keyword>
<gene>
    <name evidence="2" type="ORF">SAMN02910377_01915</name>
</gene>
<reference evidence="3" key="1">
    <citation type="submission" date="2016-10" db="EMBL/GenBank/DDBJ databases">
        <authorList>
            <person name="Varghese N."/>
        </authorList>
    </citation>
    <scope>NUCLEOTIDE SEQUENCE [LARGE SCALE GENOMIC DNA]</scope>
    <source>
        <strain evidence="3">ACV-9</strain>
    </source>
</reference>
<dbReference type="EMBL" id="FNZX01000011">
    <property type="protein sequence ID" value="SEK81574.1"/>
    <property type="molecule type" value="Genomic_DNA"/>
</dbReference>
<dbReference type="Proteomes" id="UP000182321">
    <property type="component" value="Unassembled WGS sequence"/>
</dbReference>
<keyword evidence="1" id="KW-0812">Transmembrane</keyword>
<accession>A0A1H7K4T4</accession>